<organism evidence="2 3">
    <name type="scientific">Winogradskyella maritima</name>
    <dbReference type="NCBI Taxonomy" id="1517766"/>
    <lineage>
        <taxon>Bacteria</taxon>
        <taxon>Pseudomonadati</taxon>
        <taxon>Bacteroidota</taxon>
        <taxon>Flavobacteriia</taxon>
        <taxon>Flavobacteriales</taxon>
        <taxon>Flavobacteriaceae</taxon>
        <taxon>Winogradskyella</taxon>
    </lineage>
</organism>
<evidence type="ECO:0000256" key="1">
    <source>
        <dbReference type="SAM" id="Phobius"/>
    </source>
</evidence>
<accession>A0ABV8AIY5</accession>
<protein>
    <submittedName>
        <fullName evidence="2">Uncharacterized protein</fullName>
    </submittedName>
</protein>
<feature type="transmembrane region" description="Helical" evidence="1">
    <location>
        <begin position="38"/>
        <end position="57"/>
    </location>
</feature>
<proteinExistence type="predicted"/>
<feature type="transmembrane region" description="Helical" evidence="1">
    <location>
        <begin position="7"/>
        <end position="26"/>
    </location>
</feature>
<evidence type="ECO:0000313" key="3">
    <source>
        <dbReference type="Proteomes" id="UP001595812"/>
    </source>
</evidence>
<keyword evidence="1" id="KW-0812">Transmembrane</keyword>
<dbReference type="RefSeq" id="WP_386097813.1">
    <property type="nucleotide sequence ID" value="NZ_JBHSAT010000004.1"/>
</dbReference>
<dbReference type="EMBL" id="JBHSAT010000004">
    <property type="protein sequence ID" value="MFC3876681.1"/>
    <property type="molecule type" value="Genomic_DNA"/>
</dbReference>
<evidence type="ECO:0000313" key="2">
    <source>
        <dbReference type="EMBL" id="MFC3876681.1"/>
    </source>
</evidence>
<keyword evidence="3" id="KW-1185">Reference proteome</keyword>
<keyword evidence="1" id="KW-1133">Transmembrane helix</keyword>
<name>A0ABV8AIY5_9FLAO</name>
<comment type="caution">
    <text evidence="2">The sequence shown here is derived from an EMBL/GenBank/DDBJ whole genome shotgun (WGS) entry which is preliminary data.</text>
</comment>
<keyword evidence="1" id="KW-0472">Membrane</keyword>
<sequence length="67" mass="7846">MKKLKSTFIVWIAIYPAITLILLLFGDMLNQLPILLRTFILTIILVPAMVYLLIPFWTKVLEFKSHK</sequence>
<dbReference type="Proteomes" id="UP001595812">
    <property type="component" value="Unassembled WGS sequence"/>
</dbReference>
<reference evidence="3" key="1">
    <citation type="journal article" date="2019" name="Int. J. Syst. Evol. Microbiol.">
        <title>The Global Catalogue of Microorganisms (GCM) 10K type strain sequencing project: providing services to taxonomists for standard genome sequencing and annotation.</title>
        <authorList>
            <consortium name="The Broad Institute Genomics Platform"/>
            <consortium name="The Broad Institute Genome Sequencing Center for Infectious Disease"/>
            <person name="Wu L."/>
            <person name="Ma J."/>
        </authorList>
    </citation>
    <scope>NUCLEOTIDE SEQUENCE [LARGE SCALE GENOMIC DNA]</scope>
    <source>
        <strain evidence="3">CECT 8979</strain>
    </source>
</reference>
<gene>
    <name evidence="2" type="ORF">ACFOSX_05495</name>
</gene>